<evidence type="ECO:0000256" key="4">
    <source>
        <dbReference type="ARBA" id="ARBA00023163"/>
    </source>
</evidence>
<dbReference type="GO" id="GO:0046983">
    <property type="term" value="F:protein dimerization activity"/>
    <property type="evidence" value="ECO:0007669"/>
    <property type="project" value="InterPro"/>
</dbReference>
<keyword evidence="9" id="KW-1185">Reference proteome</keyword>
<dbReference type="PANTHER" id="PTHR16223">
    <property type="entry name" value="TRANSCRIPTION FACTOR BHLH83-RELATED"/>
    <property type="match status" value="1"/>
</dbReference>
<gene>
    <name evidence="8" type="ORF">HS088_TW14G00560</name>
</gene>
<dbReference type="AlphaFoldDB" id="A0A7J7CQY2"/>
<dbReference type="Proteomes" id="UP000593562">
    <property type="component" value="Unassembled WGS sequence"/>
</dbReference>
<accession>A0A7J7CQY2</accession>
<reference evidence="8 9" key="1">
    <citation type="journal article" date="2020" name="Nat. Commun.">
        <title>Genome of Tripterygium wilfordii and identification of cytochrome P450 involved in triptolide biosynthesis.</title>
        <authorList>
            <person name="Tu L."/>
            <person name="Su P."/>
            <person name="Zhang Z."/>
            <person name="Gao L."/>
            <person name="Wang J."/>
            <person name="Hu T."/>
            <person name="Zhou J."/>
            <person name="Zhang Y."/>
            <person name="Zhao Y."/>
            <person name="Liu Y."/>
            <person name="Song Y."/>
            <person name="Tong Y."/>
            <person name="Lu Y."/>
            <person name="Yang J."/>
            <person name="Xu C."/>
            <person name="Jia M."/>
            <person name="Peters R.J."/>
            <person name="Huang L."/>
            <person name="Gao W."/>
        </authorList>
    </citation>
    <scope>NUCLEOTIDE SEQUENCE [LARGE SCALE GENOMIC DNA]</scope>
    <source>
        <strain evidence="9">cv. XIE 37</strain>
        <tissue evidence="8">Leaf</tissue>
    </source>
</reference>
<evidence type="ECO:0000256" key="3">
    <source>
        <dbReference type="ARBA" id="ARBA00023125"/>
    </source>
</evidence>
<evidence type="ECO:0000313" key="9">
    <source>
        <dbReference type="Proteomes" id="UP000593562"/>
    </source>
</evidence>
<sequence>MTSSSLLHTPSFKYPDGNFRKNQDFMDLNRHHHEYNHSNDHNHHQHEQIQNHNSGLMRFRSAPSSFLENLVNGGNSDGVGEDYRCFRSSSPEIDTILTRFMNGTGVLGAHDLHEYGKRSMKQEVPDSPKNWNGSSAGSSEMIYQSSPVQRLGNETKMDCSFGVMNSMTENSTQPKMGSGNGNNLLRQNSSPAGFFSNSGADNGFSMGRDLGNFGASGGIKGEVCSMNSRLNNPMNFPSVASSSSMRLMPQIAEAGDEWRGASSPGNGSLGNYNSRNGNCHLNFANDTSFDSMKRVGESDGNIFSALNPFESQTGRSLNGTLGLTHHLSLPKTSSEMAAIKKFLQFQGTVPCKIRAKRGCATHPRSIAERMRRTRISERMRKLQELFPEIDKQTNIADMLDLAAQYIQDLQKHVKMLTNTKAKCRCLSKQMQYSNASV</sequence>
<keyword evidence="3" id="KW-0238">DNA-binding</keyword>
<dbReference type="Pfam" id="PF00010">
    <property type="entry name" value="HLH"/>
    <property type="match status" value="1"/>
</dbReference>
<dbReference type="GO" id="GO:0000978">
    <property type="term" value="F:RNA polymerase II cis-regulatory region sequence-specific DNA binding"/>
    <property type="evidence" value="ECO:0007669"/>
    <property type="project" value="TreeGrafter"/>
</dbReference>
<comment type="caution">
    <text evidence="8">The sequence shown here is derived from an EMBL/GenBank/DDBJ whole genome shotgun (WGS) entry which is preliminary data.</text>
</comment>
<dbReference type="InterPro" id="IPR045843">
    <property type="entry name" value="IND-like"/>
</dbReference>
<comment type="subcellular location">
    <subcellularLocation>
        <location evidence="1">Nucleus</location>
    </subcellularLocation>
</comment>
<evidence type="ECO:0000256" key="1">
    <source>
        <dbReference type="ARBA" id="ARBA00004123"/>
    </source>
</evidence>
<dbReference type="GO" id="GO:0000981">
    <property type="term" value="F:DNA-binding transcription factor activity, RNA polymerase II-specific"/>
    <property type="evidence" value="ECO:0007669"/>
    <property type="project" value="TreeGrafter"/>
</dbReference>
<evidence type="ECO:0000259" key="7">
    <source>
        <dbReference type="PROSITE" id="PS50888"/>
    </source>
</evidence>
<dbReference type="PANTHER" id="PTHR16223:SF345">
    <property type="entry name" value="TRANSCRIPTION FACTOR BHLH130-LIKE"/>
    <property type="match status" value="1"/>
</dbReference>
<dbReference type="PROSITE" id="PS50888">
    <property type="entry name" value="BHLH"/>
    <property type="match status" value="1"/>
</dbReference>
<feature type="domain" description="BHLH" evidence="7">
    <location>
        <begin position="359"/>
        <end position="409"/>
    </location>
</feature>
<dbReference type="InterPro" id="IPR036638">
    <property type="entry name" value="HLH_DNA-bd_sf"/>
</dbReference>
<organism evidence="8 9">
    <name type="scientific">Tripterygium wilfordii</name>
    <name type="common">Thunder God vine</name>
    <dbReference type="NCBI Taxonomy" id="458696"/>
    <lineage>
        <taxon>Eukaryota</taxon>
        <taxon>Viridiplantae</taxon>
        <taxon>Streptophyta</taxon>
        <taxon>Embryophyta</taxon>
        <taxon>Tracheophyta</taxon>
        <taxon>Spermatophyta</taxon>
        <taxon>Magnoliopsida</taxon>
        <taxon>eudicotyledons</taxon>
        <taxon>Gunneridae</taxon>
        <taxon>Pentapetalae</taxon>
        <taxon>rosids</taxon>
        <taxon>fabids</taxon>
        <taxon>Celastrales</taxon>
        <taxon>Celastraceae</taxon>
        <taxon>Tripterygium</taxon>
    </lineage>
</organism>
<evidence type="ECO:0000256" key="6">
    <source>
        <dbReference type="SAM" id="MobiDB-lite"/>
    </source>
</evidence>
<dbReference type="SUPFAM" id="SSF47459">
    <property type="entry name" value="HLH, helix-loop-helix DNA-binding domain"/>
    <property type="match status" value="1"/>
</dbReference>
<feature type="compositionally biased region" description="Polar residues" evidence="6">
    <location>
        <begin position="129"/>
        <end position="139"/>
    </location>
</feature>
<dbReference type="GO" id="GO:0005634">
    <property type="term" value="C:nucleus"/>
    <property type="evidence" value="ECO:0007669"/>
    <property type="project" value="UniProtKB-SubCell"/>
</dbReference>
<keyword evidence="5" id="KW-0539">Nucleus</keyword>
<name>A0A7J7CQY2_TRIWF</name>
<dbReference type="InParanoid" id="A0A7J7CQY2"/>
<evidence type="ECO:0000256" key="5">
    <source>
        <dbReference type="ARBA" id="ARBA00023242"/>
    </source>
</evidence>
<evidence type="ECO:0000256" key="2">
    <source>
        <dbReference type="ARBA" id="ARBA00023015"/>
    </source>
</evidence>
<dbReference type="SMART" id="SM00353">
    <property type="entry name" value="HLH"/>
    <property type="match status" value="1"/>
</dbReference>
<protein>
    <submittedName>
        <fullName evidence="8">Transcription factor bHLH-like isoform X2</fullName>
    </submittedName>
</protein>
<dbReference type="EMBL" id="JAAARO010000014">
    <property type="protein sequence ID" value="KAF5736418.1"/>
    <property type="molecule type" value="Genomic_DNA"/>
</dbReference>
<keyword evidence="2" id="KW-0805">Transcription regulation</keyword>
<dbReference type="Gene3D" id="4.10.280.10">
    <property type="entry name" value="Helix-loop-helix DNA-binding domain"/>
    <property type="match status" value="1"/>
</dbReference>
<keyword evidence="4" id="KW-0804">Transcription</keyword>
<evidence type="ECO:0000313" key="8">
    <source>
        <dbReference type="EMBL" id="KAF5736418.1"/>
    </source>
</evidence>
<feature type="region of interest" description="Disordered" evidence="6">
    <location>
        <begin position="120"/>
        <end position="139"/>
    </location>
</feature>
<proteinExistence type="predicted"/>
<dbReference type="InterPro" id="IPR011598">
    <property type="entry name" value="bHLH_dom"/>
</dbReference>